<sequence>MTTTMTAAGSPALSLSIFDPIYLGVDEHGRPVYLDLVYRNLLAGGEPGGGKSGLLNAITAHAALCADARLILLDGKLVELGLYRDCADEFIGPNLADAINLLRRLQAVMDNRYAWLLAQGRRKISATDGIEVIVVVIDEIALYSATLGNKAEQEEFSALLRDLVARGRAAGIPVVAATQRPSFDIIPTSLRDLFGYRAAFRCTTTNTSNIVLGQGWAEQGYSAADITPENQGECFLLTEGGFPRRIKVAYLNDEDIKRIAAHATWARRSRDLHKAA</sequence>
<dbReference type="PANTHER" id="PTHR22683">
    <property type="entry name" value="SPORULATION PROTEIN RELATED"/>
    <property type="match status" value="1"/>
</dbReference>
<dbReference type="InterPro" id="IPR002543">
    <property type="entry name" value="FtsK_dom"/>
</dbReference>
<dbReference type="InterPro" id="IPR050206">
    <property type="entry name" value="FtsK/SpoIIIE/SftA"/>
</dbReference>
<organism evidence="5 6">
    <name type="scientific">Pilimelia columellifera subsp. columellifera</name>
    <dbReference type="NCBI Taxonomy" id="706583"/>
    <lineage>
        <taxon>Bacteria</taxon>
        <taxon>Bacillati</taxon>
        <taxon>Actinomycetota</taxon>
        <taxon>Actinomycetes</taxon>
        <taxon>Micromonosporales</taxon>
        <taxon>Micromonosporaceae</taxon>
        <taxon>Pilimelia</taxon>
    </lineage>
</organism>
<dbReference type="RefSeq" id="WP_344166832.1">
    <property type="nucleotide sequence ID" value="NZ_BAAARY010000001.1"/>
</dbReference>
<evidence type="ECO:0000256" key="3">
    <source>
        <dbReference type="PROSITE-ProRule" id="PRU00289"/>
    </source>
</evidence>
<keyword evidence="6" id="KW-1185">Reference proteome</keyword>
<evidence type="ECO:0000256" key="1">
    <source>
        <dbReference type="ARBA" id="ARBA00022741"/>
    </source>
</evidence>
<evidence type="ECO:0000313" key="5">
    <source>
        <dbReference type="EMBL" id="GAA2510915.1"/>
    </source>
</evidence>
<name>A0ABP6A5H5_9ACTN</name>
<keyword evidence="1 3" id="KW-0547">Nucleotide-binding</keyword>
<comment type="caution">
    <text evidence="5">The sequence shown here is derived from an EMBL/GenBank/DDBJ whole genome shotgun (WGS) entry which is preliminary data.</text>
</comment>
<keyword evidence="2 3" id="KW-0067">ATP-binding</keyword>
<reference evidence="6" key="1">
    <citation type="journal article" date="2019" name="Int. J. Syst. Evol. Microbiol.">
        <title>The Global Catalogue of Microorganisms (GCM) 10K type strain sequencing project: providing services to taxonomists for standard genome sequencing and annotation.</title>
        <authorList>
            <consortium name="The Broad Institute Genomics Platform"/>
            <consortium name="The Broad Institute Genome Sequencing Center for Infectious Disease"/>
            <person name="Wu L."/>
            <person name="Ma J."/>
        </authorList>
    </citation>
    <scope>NUCLEOTIDE SEQUENCE [LARGE SCALE GENOMIC DNA]</scope>
    <source>
        <strain evidence="6">JCM 3367</strain>
    </source>
</reference>
<evidence type="ECO:0000256" key="2">
    <source>
        <dbReference type="ARBA" id="ARBA00022840"/>
    </source>
</evidence>
<dbReference type="PANTHER" id="PTHR22683:SF41">
    <property type="entry name" value="DNA TRANSLOCASE FTSK"/>
    <property type="match status" value="1"/>
</dbReference>
<dbReference type="PROSITE" id="PS50901">
    <property type="entry name" value="FTSK"/>
    <property type="match status" value="1"/>
</dbReference>
<dbReference type="Pfam" id="PF01580">
    <property type="entry name" value="FtsK_SpoIIIE"/>
    <property type="match status" value="1"/>
</dbReference>
<feature type="binding site" evidence="3">
    <location>
        <begin position="45"/>
        <end position="52"/>
    </location>
    <ligand>
        <name>ATP</name>
        <dbReference type="ChEBI" id="CHEBI:30616"/>
    </ligand>
</feature>
<dbReference type="Gene3D" id="3.40.50.300">
    <property type="entry name" value="P-loop containing nucleotide triphosphate hydrolases"/>
    <property type="match status" value="1"/>
</dbReference>
<accession>A0ABP6A5H5</accession>
<dbReference type="InterPro" id="IPR027417">
    <property type="entry name" value="P-loop_NTPase"/>
</dbReference>
<evidence type="ECO:0000259" key="4">
    <source>
        <dbReference type="PROSITE" id="PS50901"/>
    </source>
</evidence>
<dbReference type="SUPFAM" id="SSF52540">
    <property type="entry name" value="P-loop containing nucleoside triphosphate hydrolases"/>
    <property type="match status" value="1"/>
</dbReference>
<gene>
    <name evidence="5" type="ORF">GCM10010201_02150</name>
</gene>
<dbReference type="Proteomes" id="UP001499978">
    <property type="component" value="Unassembled WGS sequence"/>
</dbReference>
<evidence type="ECO:0000313" key="6">
    <source>
        <dbReference type="Proteomes" id="UP001499978"/>
    </source>
</evidence>
<feature type="domain" description="FtsK" evidence="4">
    <location>
        <begin position="29"/>
        <end position="209"/>
    </location>
</feature>
<dbReference type="EMBL" id="BAAARY010000001">
    <property type="protein sequence ID" value="GAA2510915.1"/>
    <property type="molecule type" value="Genomic_DNA"/>
</dbReference>
<protein>
    <recommendedName>
        <fullName evidence="4">FtsK domain-containing protein</fullName>
    </recommendedName>
</protein>
<proteinExistence type="predicted"/>